<gene>
    <name evidence="2" type="ORF">SAMN05216226_11666</name>
</gene>
<dbReference type="Pfam" id="PF01522">
    <property type="entry name" value="Polysacc_deac_1"/>
    <property type="match status" value="1"/>
</dbReference>
<keyword evidence="3" id="KW-1185">Reference proteome</keyword>
<evidence type="ECO:0000313" key="2">
    <source>
        <dbReference type="EMBL" id="SDK07003.1"/>
    </source>
</evidence>
<dbReference type="EMBL" id="FNFC01000016">
    <property type="protein sequence ID" value="SDK07003.1"/>
    <property type="molecule type" value="Genomic_DNA"/>
</dbReference>
<dbReference type="GO" id="GO:0016810">
    <property type="term" value="F:hydrolase activity, acting on carbon-nitrogen (but not peptide) bonds"/>
    <property type="evidence" value="ECO:0007669"/>
    <property type="project" value="InterPro"/>
</dbReference>
<dbReference type="Gene3D" id="3.20.20.370">
    <property type="entry name" value="Glycoside hydrolase/deacetylase"/>
    <property type="match status" value="1"/>
</dbReference>
<dbReference type="SUPFAM" id="SSF88713">
    <property type="entry name" value="Glycoside hydrolase/deacetylase"/>
    <property type="match status" value="1"/>
</dbReference>
<dbReference type="CDD" id="cd10585">
    <property type="entry name" value="CE4_SF"/>
    <property type="match status" value="1"/>
</dbReference>
<dbReference type="AlphaFoldDB" id="A0A1G8YW49"/>
<organism evidence="2 3">
    <name type="scientific">Halovenus aranensis</name>
    <dbReference type="NCBI Taxonomy" id="890420"/>
    <lineage>
        <taxon>Archaea</taxon>
        <taxon>Methanobacteriati</taxon>
        <taxon>Methanobacteriota</taxon>
        <taxon>Stenosarchaea group</taxon>
        <taxon>Halobacteria</taxon>
        <taxon>Halobacteriales</taxon>
        <taxon>Haloarculaceae</taxon>
        <taxon>Halovenus</taxon>
    </lineage>
</organism>
<proteinExistence type="predicted"/>
<dbReference type="InterPro" id="IPR011330">
    <property type="entry name" value="Glyco_hydro/deAcase_b/a-brl"/>
</dbReference>
<dbReference type="Proteomes" id="UP000198856">
    <property type="component" value="Unassembled WGS sequence"/>
</dbReference>
<feature type="domain" description="NodB homology" evidence="1">
    <location>
        <begin position="52"/>
        <end position="141"/>
    </location>
</feature>
<evidence type="ECO:0000259" key="1">
    <source>
        <dbReference type="Pfam" id="PF01522"/>
    </source>
</evidence>
<dbReference type="GO" id="GO:0005975">
    <property type="term" value="P:carbohydrate metabolic process"/>
    <property type="evidence" value="ECO:0007669"/>
    <property type="project" value="InterPro"/>
</dbReference>
<dbReference type="InterPro" id="IPR002509">
    <property type="entry name" value="NODB_dom"/>
</dbReference>
<sequence>MVSVTDHGIRYTYDVYRDILDDLVDCGYEFVGYGDPMSDSSILLRHDVDLSPERALEMAEIESEYGIESTYFFLLGSPLYNLQFGENVDILREIREMGHRIGLHFGTHKYWQTEPDEESLVEEIRRELTILRNIVQPVSTVISFHIPPEWVLGREFGPFRHVYEPAYFEEIAYVADSSQRWRSEPPFPEGIPNRCQLLTHPSLWAESDATFEERLAETRDSQFDRIRTYIDEQFVE</sequence>
<protein>
    <submittedName>
        <fullName evidence="2">Polysaccharide deacetylase</fullName>
    </submittedName>
</protein>
<evidence type="ECO:0000313" key="3">
    <source>
        <dbReference type="Proteomes" id="UP000198856"/>
    </source>
</evidence>
<name>A0A1G8YW49_9EURY</name>
<dbReference type="STRING" id="890420.SAMN05216226_11666"/>
<accession>A0A1G8YW49</accession>
<reference evidence="2 3" key="1">
    <citation type="submission" date="2016-10" db="EMBL/GenBank/DDBJ databases">
        <authorList>
            <person name="de Groot N.N."/>
        </authorList>
    </citation>
    <scope>NUCLEOTIDE SEQUENCE [LARGE SCALE GENOMIC DNA]</scope>
    <source>
        <strain evidence="2 3">IBRC-M10015</strain>
    </source>
</reference>